<dbReference type="CDD" id="cd02808">
    <property type="entry name" value="GltS_FMN"/>
    <property type="match status" value="1"/>
</dbReference>
<reference evidence="5" key="1">
    <citation type="journal article" date="2014" name="Int. J. Syst. Evol. Microbiol.">
        <title>Complete genome sequence of Corynebacterium casei LMG S-19264T (=DSM 44701T), isolated from a smear-ripened cheese.</title>
        <authorList>
            <consortium name="US DOE Joint Genome Institute (JGI-PGF)"/>
            <person name="Walter F."/>
            <person name="Albersmeier A."/>
            <person name="Kalinowski J."/>
            <person name="Ruckert C."/>
        </authorList>
    </citation>
    <scope>NUCLEOTIDE SEQUENCE</scope>
    <source>
        <strain evidence="5">CGMCC 1.14984</strain>
    </source>
</reference>
<dbReference type="PANTHER" id="PTHR43819">
    <property type="entry name" value="ARCHAEAL-TYPE GLUTAMATE SYNTHASE [NADPH]"/>
    <property type="match status" value="1"/>
</dbReference>
<keyword evidence="3" id="KW-1133">Transmembrane helix</keyword>
<dbReference type="Gene3D" id="3.20.20.70">
    <property type="entry name" value="Aldolase class I"/>
    <property type="match status" value="1"/>
</dbReference>
<evidence type="ECO:0000313" key="6">
    <source>
        <dbReference type="EMBL" id="NHK26689.1"/>
    </source>
</evidence>
<evidence type="ECO:0000313" key="7">
    <source>
        <dbReference type="Proteomes" id="UP000621856"/>
    </source>
</evidence>
<dbReference type="AlphaFoldDB" id="A0A8J3A1H4"/>
<evidence type="ECO:0000313" key="8">
    <source>
        <dbReference type="Proteomes" id="UP000818603"/>
    </source>
</evidence>
<comment type="caution">
    <text evidence="5">The sequence shown here is derived from an EMBL/GenBank/DDBJ whole genome shotgun (WGS) entry which is preliminary data.</text>
</comment>
<reference evidence="6 8" key="2">
    <citation type="submission" date="2020-02" db="EMBL/GenBank/DDBJ databases">
        <title>Genome sequence of Parvularcula flava strain NH6-79.</title>
        <authorList>
            <person name="Abdul Karim M.H."/>
            <person name="Lam M.Q."/>
            <person name="Chen S.J."/>
            <person name="Yahya A."/>
            <person name="Shahir S."/>
            <person name="Shamsir M.S."/>
            <person name="Chong C.S."/>
        </authorList>
    </citation>
    <scope>NUCLEOTIDE SEQUENCE [LARGE SCALE GENOMIC DNA]</scope>
    <source>
        <strain evidence="6 8">NH6-79</strain>
    </source>
</reference>
<dbReference type="EMBL" id="BMGZ01000001">
    <property type="protein sequence ID" value="GGH93108.1"/>
    <property type="molecule type" value="Genomic_DNA"/>
</dbReference>
<dbReference type="Pfam" id="PF01645">
    <property type="entry name" value="Glu_synthase"/>
    <property type="match status" value="1"/>
</dbReference>
<dbReference type="PIRSF" id="PIRSF006429">
    <property type="entry name" value="GOGAT_lg_2"/>
    <property type="match status" value="1"/>
</dbReference>
<dbReference type="RefSeq" id="WP_155136686.1">
    <property type="nucleotide sequence ID" value="NZ_BMGZ01000001.1"/>
</dbReference>
<feature type="transmembrane region" description="Helical" evidence="3">
    <location>
        <begin position="12"/>
        <end position="36"/>
    </location>
</feature>
<keyword evidence="3" id="KW-0812">Transmembrane</keyword>
<evidence type="ECO:0000313" key="5">
    <source>
        <dbReference type="EMBL" id="GGH93108.1"/>
    </source>
</evidence>
<dbReference type="Proteomes" id="UP000621856">
    <property type="component" value="Unassembled WGS sequence"/>
</dbReference>
<dbReference type="SUPFAM" id="SSF51395">
    <property type="entry name" value="FMN-linked oxidoreductases"/>
    <property type="match status" value="1"/>
</dbReference>
<keyword evidence="8" id="KW-1185">Reference proteome</keyword>
<sequence length="495" mass="53831">MDWLADFTVRGLNIISSLFVLAVGTGVLVVIIMFFLDKFQSKDSIRHNFPVFGRFRYLFSHLGEFFRQYFFALDREEMPFNRSERDWVYKSAKGISNTAPFGSTLNLRIAGTLMFVPAGFAMLDRDAEECPPVIFGPDTDNPYEGKSIVNISGMSFGSLSAPAIEALSHGAAKAGCWMNTGEGGLSPYHLKGGCDIIFQIGTAKYGARDHDGNFSEEKFRENALRPQVKMIELKLSQGAKPGKGGILPAEKVTEEIAAIRGIPVGKASISPNRHPEIDSYDDLLDFIGRLRKLSGKPVGVKTVLGDDSWVGELCEAITRRGAADAPDFITLDGGDGGTGAAPQPLLDNVGLPLRESLPMLVDGLIRNGLRERIKVICAGKLITPAEVAWAYCAGADAVNTARGFMFSIGCIQAMRCHTNTCPTGVTTHKKHLQDGLNPASKSVRVANYVDRMNKDVSTIAHSCGVSHPRALQRRHVRIVQGNGRSVCYSELYPTG</sequence>
<reference evidence="5" key="3">
    <citation type="submission" date="2020-09" db="EMBL/GenBank/DDBJ databases">
        <authorList>
            <person name="Sun Q."/>
            <person name="Zhou Y."/>
        </authorList>
    </citation>
    <scope>NUCLEOTIDE SEQUENCE</scope>
    <source>
        <strain evidence="5">CGMCC 1.14984</strain>
    </source>
</reference>
<comment type="similarity">
    <text evidence="1 2">Belongs to the glutamate synthase family.</text>
</comment>
<evidence type="ECO:0000256" key="1">
    <source>
        <dbReference type="ARBA" id="ARBA00009716"/>
    </source>
</evidence>
<protein>
    <submittedName>
        <fullName evidence="5">FMN-binding glutamate synthase family protein</fullName>
    </submittedName>
</protein>
<evidence type="ECO:0000256" key="3">
    <source>
        <dbReference type="SAM" id="Phobius"/>
    </source>
</evidence>
<dbReference type="Proteomes" id="UP000818603">
    <property type="component" value="Unassembled WGS sequence"/>
</dbReference>
<accession>A0A8J3A1H4</accession>
<dbReference type="PANTHER" id="PTHR43819:SF1">
    <property type="entry name" value="ARCHAEAL-TYPE GLUTAMATE SYNTHASE [NADPH]"/>
    <property type="match status" value="1"/>
</dbReference>
<dbReference type="InterPro" id="IPR002932">
    <property type="entry name" value="Glu_synthdom"/>
</dbReference>
<dbReference type="InterPro" id="IPR013785">
    <property type="entry name" value="Aldolase_TIM"/>
</dbReference>
<gene>
    <name evidence="5" type="primary">glsF</name>
    <name evidence="6" type="ORF">FF098_002050</name>
    <name evidence="5" type="ORF">GCM10011355_04170</name>
</gene>
<evidence type="ECO:0000256" key="2">
    <source>
        <dbReference type="PIRNR" id="PIRNR006429"/>
    </source>
</evidence>
<name>A0A8J3A1H4_9PROT</name>
<evidence type="ECO:0000259" key="4">
    <source>
        <dbReference type="Pfam" id="PF01645"/>
    </source>
</evidence>
<feature type="domain" description="Glutamate synthase" evidence="4">
    <location>
        <begin position="123"/>
        <end position="465"/>
    </location>
</feature>
<dbReference type="GO" id="GO:0015930">
    <property type="term" value="F:glutamate synthase activity"/>
    <property type="evidence" value="ECO:0007669"/>
    <property type="project" value="InterPro"/>
</dbReference>
<proteinExistence type="inferred from homology"/>
<dbReference type="GO" id="GO:0006537">
    <property type="term" value="P:glutamate biosynthetic process"/>
    <property type="evidence" value="ECO:0007669"/>
    <property type="project" value="InterPro"/>
</dbReference>
<keyword evidence="3" id="KW-0472">Membrane</keyword>
<dbReference type="InterPro" id="IPR024188">
    <property type="entry name" value="GltB"/>
</dbReference>
<dbReference type="EMBL" id="VCJR02000001">
    <property type="protein sequence ID" value="NHK26689.1"/>
    <property type="molecule type" value="Genomic_DNA"/>
</dbReference>
<organism evidence="5 7">
    <name type="scientific">Aquisalinus luteolus</name>
    <dbReference type="NCBI Taxonomy" id="1566827"/>
    <lineage>
        <taxon>Bacteria</taxon>
        <taxon>Pseudomonadati</taxon>
        <taxon>Pseudomonadota</taxon>
        <taxon>Alphaproteobacteria</taxon>
        <taxon>Parvularculales</taxon>
        <taxon>Parvularculaceae</taxon>
        <taxon>Aquisalinus</taxon>
    </lineage>
</organism>